<evidence type="ECO:0000313" key="1">
    <source>
        <dbReference type="EMBL" id="MTW15174.1"/>
    </source>
</evidence>
<organism evidence="1 2">
    <name type="scientific">Rhodoplanes serenus</name>
    <dbReference type="NCBI Taxonomy" id="200615"/>
    <lineage>
        <taxon>Bacteria</taxon>
        <taxon>Pseudomonadati</taxon>
        <taxon>Pseudomonadota</taxon>
        <taxon>Alphaproteobacteria</taxon>
        <taxon>Hyphomicrobiales</taxon>
        <taxon>Nitrobacteraceae</taxon>
        <taxon>Rhodoplanes</taxon>
    </lineage>
</organism>
<protein>
    <submittedName>
        <fullName evidence="1">Phage tail tape measure protein</fullName>
    </submittedName>
</protein>
<dbReference type="RefSeq" id="WP_155478517.1">
    <property type="nucleotide sequence ID" value="NZ_WNKV01000002.1"/>
</dbReference>
<evidence type="ECO:0000313" key="2">
    <source>
        <dbReference type="Proteomes" id="UP000438991"/>
    </source>
</evidence>
<dbReference type="Proteomes" id="UP000438991">
    <property type="component" value="Unassembled WGS sequence"/>
</dbReference>
<sequence>MVDPGDPGGLTASFDETERRAEALSGRLLDLRLEADAFSRTMSRALTGAVVGGRQLDDVLKSLVLRLSDMALKAALTPLGNGLAGGLQSLLGGLLGGASGPGAGGMPTVTPFATGGVIGAPTWFPLAAGGLGLAGEAGPEAIVPLARGADGRLGIAGGTGEAAVRVTVNITAQDAASFRASEVYLTGQIARAVARGRRGL</sequence>
<gene>
    <name evidence="1" type="ORF">GJ689_03015</name>
</gene>
<dbReference type="EMBL" id="WNKV01000002">
    <property type="protein sequence ID" value="MTW15174.1"/>
    <property type="molecule type" value="Genomic_DNA"/>
</dbReference>
<dbReference type="AlphaFoldDB" id="A0A9X4XJ13"/>
<comment type="caution">
    <text evidence="1">The sequence shown here is derived from an EMBL/GenBank/DDBJ whole genome shotgun (WGS) entry which is preliminary data.</text>
</comment>
<accession>A0A9X4XJ13</accession>
<name>A0A9X4XJ13_9BRAD</name>
<reference evidence="1 2" key="1">
    <citation type="submission" date="2019-11" db="EMBL/GenBank/DDBJ databases">
        <title>Whole-genome sequence of Rhodoplanes serenus DSM 18633, type strain.</title>
        <authorList>
            <person name="Kyndt J.A."/>
            <person name="Meyer T.E."/>
        </authorList>
    </citation>
    <scope>NUCLEOTIDE SEQUENCE [LARGE SCALE GENOMIC DNA]</scope>
    <source>
        <strain evidence="1 2">DSM 18633</strain>
    </source>
</reference>
<proteinExistence type="predicted"/>